<feature type="signal peptide" evidence="4">
    <location>
        <begin position="1"/>
        <end position="29"/>
    </location>
</feature>
<gene>
    <name evidence="5" type="primary">modA</name>
    <name evidence="5" type="ORF">RZS28_12700</name>
</gene>
<evidence type="ECO:0000256" key="4">
    <source>
        <dbReference type="SAM" id="SignalP"/>
    </source>
</evidence>
<dbReference type="NCBIfam" id="TIGR01256">
    <property type="entry name" value="modA"/>
    <property type="match status" value="1"/>
</dbReference>
<evidence type="ECO:0000313" key="5">
    <source>
        <dbReference type="EMBL" id="WOJ88671.1"/>
    </source>
</evidence>
<comment type="similarity">
    <text evidence="1">Belongs to the bacterial solute-binding protein ModA family.</text>
</comment>
<accession>A0ABZ0HPD8</accession>
<proteinExistence type="inferred from homology"/>
<feature type="chain" id="PRO_5046527491" evidence="4">
    <location>
        <begin position="30"/>
        <end position="274"/>
    </location>
</feature>
<dbReference type="RefSeq" id="WP_407338110.1">
    <property type="nucleotide sequence ID" value="NZ_CP136862.1"/>
</dbReference>
<organism evidence="5 6">
    <name type="scientific">Methylocapsa polymorpha</name>
    <dbReference type="NCBI Taxonomy" id="3080828"/>
    <lineage>
        <taxon>Bacteria</taxon>
        <taxon>Pseudomonadati</taxon>
        <taxon>Pseudomonadota</taxon>
        <taxon>Alphaproteobacteria</taxon>
        <taxon>Hyphomicrobiales</taxon>
        <taxon>Beijerinckiaceae</taxon>
        <taxon>Methylocapsa</taxon>
    </lineage>
</organism>
<keyword evidence="3 4" id="KW-0732">Signal</keyword>
<dbReference type="EMBL" id="CP136862">
    <property type="protein sequence ID" value="WOJ88671.1"/>
    <property type="molecule type" value="Genomic_DNA"/>
</dbReference>
<dbReference type="PANTHER" id="PTHR30632">
    <property type="entry name" value="MOLYBDATE-BINDING PERIPLASMIC PROTEIN"/>
    <property type="match status" value="1"/>
</dbReference>
<protein>
    <submittedName>
        <fullName evidence="5">Molybdate ABC transporter substrate-binding protein</fullName>
    </submittedName>
</protein>
<evidence type="ECO:0000256" key="1">
    <source>
        <dbReference type="ARBA" id="ARBA00009175"/>
    </source>
</evidence>
<dbReference type="Gene3D" id="3.40.190.10">
    <property type="entry name" value="Periplasmic binding protein-like II"/>
    <property type="match status" value="2"/>
</dbReference>
<keyword evidence="6" id="KW-1185">Reference proteome</keyword>
<keyword evidence="2" id="KW-0479">Metal-binding</keyword>
<dbReference type="InterPro" id="IPR050682">
    <property type="entry name" value="ModA/WtpA"/>
</dbReference>
<dbReference type="PANTHER" id="PTHR30632:SF17">
    <property type="entry name" value="MOLYBDATE-BINDING PROTEIN MODA"/>
    <property type="match status" value="1"/>
</dbReference>
<dbReference type="Proteomes" id="UP001626536">
    <property type="component" value="Chromosome"/>
</dbReference>
<dbReference type="Pfam" id="PF13531">
    <property type="entry name" value="SBP_bac_11"/>
    <property type="match status" value="1"/>
</dbReference>
<dbReference type="InterPro" id="IPR005950">
    <property type="entry name" value="ModA"/>
</dbReference>
<dbReference type="SUPFAM" id="SSF53850">
    <property type="entry name" value="Periplasmic binding protein-like II"/>
    <property type="match status" value="1"/>
</dbReference>
<reference evidence="5 6" key="1">
    <citation type="submission" date="2023-10" db="EMBL/GenBank/DDBJ databases">
        <title>Novel methanotroph of the genus Methylocapsa from a subarctic wetland.</title>
        <authorList>
            <person name="Belova S.E."/>
            <person name="Oshkin I.Y."/>
            <person name="Miroshnikov K."/>
            <person name="Dedysh S.N."/>
        </authorList>
    </citation>
    <scope>NUCLEOTIDE SEQUENCE [LARGE SCALE GENOMIC DNA]</scope>
    <source>
        <strain evidence="5 6">RX1</strain>
    </source>
</reference>
<sequence>MIGFTRRRFNALILAVAIAAAALPRPGFAEQPAASEAQKATTKGPVVFAAASMKTALDAVAAAWTAETGKSPSIVYASSAVLAKQIEQGAPADIFISADLTWMDYLDKNKLIRPGTRRNLLGNALVLIEPADANVDLKIAQGFDLAGATGDGKVAVCTIASCPGGIYAKEALEKLGVWANVEPKLAQADNIRNALMLVSRGEARFGIVYATDAKADPGVKVVGVFPEATHSPIVYPVALVEASKNPDAARFLAYLSSQAATKILIGQGFTILSK</sequence>
<name>A0ABZ0HPD8_9HYPH</name>
<evidence type="ECO:0000256" key="2">
    <source>
        <dbReference type="ARBA" id="ARBA00022723"/>
    </source>
</evidence>
<dbReference type="PIRSF" id="PIRSF004846">
    <property type="entry name" value="ModA"/>
    <property type="match status" value="1"/>
</dbReference>
<evidence type="ECO:0000313" key="6">
    <source>
        <dbReference type="Proteomes" id="UP001626536"/>
    </source>
</evidence>
<evidence type="ECO:0000256" key="3">
    <source>
        <dbReference type="ARBA" id="ARBA00022729"/>
    </source>
</evidence>